<evidence type="ECO:0000256" key="1">
    <source>
        <dbReference type="SAM" id="Phobius"/>
    </source>
</evidence>
<name>A0A2S2NHC9_SCHGA</name>
<sequence>MNFICLLFIYLYTIFILIHLIDSLNILSSLKREIRFTVFEVISVNQTVATVKEATFKQFYDKQSIFVSSIVHESISNFEATFIVSKCKMHYIDCVNVVSYDIHDVCPKIKFLTQFTDAKTSNGNLVKCPIHGNYDFKNITLDAEKFGTMFSFPTEKWWENYWKFKILLFGKDRKEFARAILNFYFIEFRSRNNQQKI</sequence>
<accession>A0A2S2NHC9</accession>
<evidence type="ECO:0000313" key="2">
    <source>
        <dbReference type="EMBL" id="MBY16312.1"/>
    </source>
</evidence>
<keyword evidence="1" id="KW-1133">Transmembrane helix</keyword>
<reference evidence="2" key="1">
    <citation type="submission" date="2018-04" db="EMBL/GenBank/DDBJ databases">
        <title>Transcriptome of Schizaphis graminum biotype I.</title>
        <authorList>
            <person name="Scully E.D."/>
            <person name="Geib S.M."/>
            <person name="Palmer N.A."/>
            <person name="Koch K."/>
            <person name="Bradshaw J."/>
            <person name="Heng-Moss T."/>
            <person name="Sarath G."/>
        </authorList>
    </citation>
    <scope>NUCLEOTIDE SEQUENCE</scope>
</reference>
<dbReference type="AlphaFoldDB" id="A0A2S2NHC9"/>
<dbReference type="EMBL" id="GGMR01003693">
    <property type="protein sequence ID" value="MBY16312.1"/>
    <property type="molecule type" value="Transcribed_RNA"/>
</dbReference>
<feature type="transmembrane region" description="Helical" evidence="1">
    <location>
        <begin position="6"/>
        <end position="27"/>
    </location>
</feature>
<organism evidence="2">
    <name type="scientific">Schizaphis graminum</name>
    <name type="common">Green bug aphid</name>
    <dbReference type="NCBI Taxonomy" id="13262"/>
    <lineage>
        <taxon>Eukaryota</taxon>
        <taxon>Metazoa</taxon>
        <taxon>Ecdysozoa</taxon>
        <taxon>Arthropoda</taxon>
        <taxon>Hexapoda</taxon>
        <taxon>Insecta</taxon>
        <taxon>Pterygota</taxon>
        <taxon>Neoptera</taxon>
        <taxon>Paraneoptera</taxon>
        <taxon>Hemiptera</taxon>
        <taxon>Sternorrhyncha</taxon>
        <taxon>Aphidomorpha</taxon>
        <taxon>Aphidoidea</taxon>
        <taxon>Aphididae</taxon>
        <taxon>Aphidini</taxon>
        <taxon>Schizaphis</taxon>
    </lineage>
</organism>
<keyword evidence="1" id="KW-0472">Membrane</keyword>
<proteinExistence type="predicted"/>
<protein>
    <submittedName>
        <fullName evidence="2">Uncharacterized protein</fullName>
    </submittedName>
</protein>
<keyword evidence="1" id="KW-0812">Transmembrane</keyword>
<gene>
    <name evidence="2" type="ORF">g.179007</name>
</gene>